<dbReference type="InterPro" id="IPR025915">
    <property type="entry name" value="Phage_gp49_66"/>
</dbReference>
<evidence type="ECO:0000313" key="2">
    <source>
        <dbReference type="Proteomes" id="UP000223102"/>
    </source>
</evidence>
<accession>A0A218KBP6</accession>
<dbReference type="EMBL" id="KT070867">
    <property type="protein sequence ID" value="AKQ08318.1"/>
    <property type="molecule type" value="Genomic_DNA"/>
</dbReference>
<dbReference type="Proteomes" id="UP000223102">
    <property type="component" value="Segment"/>
</dbReference>
<keyword evidence="2" id="KW-1185">Reference proteome</keyword>
<sequence length="126" mass="14353">MTKLELNDFQKGLLKHISKESYQKVGEKTTIAVITIHNGFEIVGHSGCVDPANFDFEIGKHFALVDALTQLGKYLGFHVQEVKHQAKTTIEDVKQYTKEAGMSDEDIKEWVEQLQDEVNKALEQYK</sequence>
<gene>
    <name evidence="1" type="ORF">PBC2_003</name>
</gene>
<dbReference type="Pfam" id="PF13876">
    <property type="entry name" value="Phage_gp49_66"/>
    <property type="match status" value="1"/>
</dbReference>
<proteinExistence type="predicted"/>
<protein>
    <submittedName>
        <fullName evidence="1">Uncharacterized protein</fullName>
    </submittedName>
</protein>
<evidence type="ECO:0000313" key="1">
    <source>
        <dbReference type="EMBL" id="AKQ08318.1"/>
    </source>
</evidence>
<name>A0A218KBP6_9CAUD</name>
<organism evidence="1 2">
    <name type="scientific">Bacillus phage PBC2</name>
    <dbReference type="NCBI Taxonomy" id="1675029"/>
    <lineage>
        <taxon>Viruses</taxon>
        <taxon>Duplodnaviria</taxon>
        <taxon>Heunggongvirae</taxon>
        <taxon>Uroviricota</taxon>
        <taxon>Caudoviricetes</taxon>
        <taxon>Andregratiavirinae</taxon>
        <taxon>Haetaevirus</taxon>
        <taxon>Haetaevirus PBC2</taxon>
    </lineage>
</organism>
<reference evidence="1 2" key="1">
    <citation type="submission" date="2015-06" db="EMBL/GenBank/DDBJ databases">
        <title>Complete genome sequence of Bacillus cereus phage PBC2.</title>
        <authorList>
            <person name="Kong M."/>
            <person name="Ryu S."/>
        </authorList>
    </citation>
    <scope>NUCLEOTIDE SEQUENCE [LARGE SCALE GENOMIC DNA]</scope>
</reference>